<keyword evidence="1" id="KW-0647">Proteasome</keyword>
<proteinExistence type="predicted"/>
<gene>
    <name evidence="1" type="ORF">ZEAMMB73_Zm00001d045315</name>
</gene>
<dbReference type="EMBL" id="CM000785">
    <property type="protein sequence ID" value="AQL02034.1"/>
    <property type="molecule type" value="Genomic_DNA"/>
</dbReference>
<dbReference type="GO" id="GO:0000502">
    <property type="term" value="C:proteasome complex"/>
    <property type="evidence" value="ECO:0007669"/>
    <property type="project" value="UniProtKB-KW"/>
</dbReference>
<name>A0A1D6NV80_MAIZE</name>
<organism evidence="1">
    <name type="scientific">Zea mays</name>
    <name type="common">Maize</name>
    <dbReference type="NCBI Taxonomy" id="4577"/>
    <lineage>
        <taxon>Eukaryota</taxon>
        <taxon>Viridiplantae</taxon>
        <taxon>Streptophyta</taxon>
        <taxon>Embryophyta</taxon>
        <taxon>Tracheophyta</taxon>
        <taxon>Spermatophyta</taxon>
        <taxon>Magnoliopsida</taxon>
        <taxon>Liliopsida</taxon>
        <taxon>Poales</taxon>
        <taxon>Poaceae</taxon>
        <taxon>PACMAD clade</taxon>
        <taxon>Panicoideae</taxon>
        <taxon>Andropogonodae</taxon>
        <taxon>Andropogoneae</taxon>
        <taxon>Tripsacinae</taxon>
        <taxon>Zea</taxon>
    </lineage>
</organism>
<reference evidence="1" key="1">
    <citation type="submission" date="2015-12" db="EMBL/GenBank/DDBJ databases">
        <title>Update maize B73 reference genome by single molecule sequencing technologies.</title>
        <authorList>
            <consortium name="Maize Genome Sequencing Project"/>
            <person name="Ware D."/>
        </authorList>
    </citation>
    <scope>NUCLEOTIDE SEQUENCE</scope>
    <source>
        <tissue evidence="1">Seedling</tissue>
    </source>
</reference>
<dbReference type="AlphaFoldDB" id="A0A1D6NV80"/>
<accession>A0A1D6NV80</accession>
<evidence type="ECO:0000313" key="1">
    <source>
        <dbReference type="EMBL" id="AQL02034.1"/>
    </source>
</evidence>
<protein>
    <submittedName>
        <fullName evidence="1">Proteasome subunit beta type</fullName>
    </submittedName>
</protein>
<sequence>MGQHSVMQQVVVVLVFTTLALMVGRSFLGMMSGSCTTTTTRFRKLRLNRRWPMRLLLLLKPVAEKTLSGAACIHEP</sequence>